<sequence length="307" mass="34371">MKEILLTGIEGSNPLGFLAALGSVVVLGRQHPDVRLSWRTFETAWRPILHELPVSRQDLSAHLADLLHDSPATDNVYALDKKLPYPLESFRAHLADAVAQASLDTRAEVDLLAALGTDAHADNGQFADTTFRMVRSGDSAGQGLLAYAARIKAHTTPETIERTLLQPWDYADDGSSLRWDPLEDQRYALRWYDPSPTANKKFGPRTMLAANCLALEALRLFPVAPVSNRALTTGFRYQARLRQLTWPIWSPPLTLQVIRSALSLKELHNRDDPKRSSLRAMGIEEVFRCDRIAQNQYYSNFSIARPA</sequence>
<evidence type="ECO:0000313" key="2">
    <source>
        <dbReference type="Proteomes" id="UP000748752"/>
    </source>
</evidence>
<name>A0ABS1CK04_9GAMM</name>
<dbReference type="EMBL" id="NRRV01000040">
    <property type="protein sequence ID" value="MBK1632157.1"/>
    <property type="molecule type" value="Genomic_DNA"/>
</dbReference>
<dbReference type="RefSeq" id="WP_200239448.1">
    <property type="nucleotide sequence ID" value="NZ_NRRV01000040.1"/>
</dbReference>
<comment type="caution">
    <text evidence="1">The sequence shown here is derived from an EMBL/GenBank/DDBJ whole genome shotgun (WGS) entry which is preliminary data.</text>
</comment>
<dbReference type="Proteomes" id="UP000748752">
    <property type="component" value="Unassembled WGS sequence"/>
</dbReference>
<accession>A0ABS1CK04</accession>
<organism evidence="1 2">
    <name type="scientific">Thiohalocapsa halophila</name>
    <dbReference type="NCBI Taxonomy" id="69359"/>
    <lineage>
        <taxon>Bacteria</taxon>
        <taxon>Pseudomonadati</taxon>
        <taxon>Pseudomonadota</taxon>
        <taxon>Gammaproteobacteria</taxon>
        <taxon>Chromatiales</taxon>
        <taxon>Chromatiaceae</taxon>
        <taxon>Thiohalocapsa</taxon>
    </lineage>
</organism>
<proteinExistence type="predicted"/>
<evidence type="ECO:0000313" key="1">
    <source>
        <dbReference type="EMBL" id="MBK1632157.1"/>
    </source>
</evidence>
<keyword evidence="2" id="KW-1185">Reference proteome</keyword>
<gene>
    <name evidence="1" type="ORF">CKO31_15710</name>
</gene>
<reference evidence="1 2" key="1">
    <citation type="journal article" date="2020" name="Microorganisms">
        <title>Osmotic Adaptation and Compatible Solute Biosynthesis of Phototrophic Bacteria as Revealed from Genome Analyses.</title>
        <authorList>
            <person name="Imhoff J.F."/>
            <person name="Rahn T."/>
            <person name="Kunzel S."/>
            <person name="Keller A."/>
            <person name="Neulinger S.C."/>
        </authorList>
    </citation>
    <scope>NUCLEOTIDE SEQUENCE [LARGE SCALE GENOMIC DNA]</scope>
    <source>
        <strain evidence="1 2">DSM 6210</strain>
    </source>
</reference>
<protein>
    <submittedName>
        <fullName evidence="1">Uncharacterized protein</fullName>
    </submittedName>
</protein>